<dbReference type="EMBL" id="FOWW01000001">
    <property type="protein sequence ID" value="SFP04977.1"/>
    <property type="molecule type" value="Genomic_DNA"/>
</dbReference>
<keyword evidence="8" id="KW-1185">Reference proteome</keyword>
<feature type="transmembrane region" description="Helical" evidence="6">
    <location>
        <begin position="48"/>
        <end position="67"/>
    </location>
</feature>
<evidence type="ECO:0000313" key="8">
    <source>
        <dbReference type="Proteomes" id="UP000198727"/>
    </source>
</evidence>
<accession>A0A1I5M6M1</accession>
<evidence type="ECO:0000256" key="3">
    <source>
        <dbReference type="ARBA" id="ARBA00022989"/>
    </source>
</evidence>
<comment type="subcellular location">
    <subcellularLocation>
        <location evidence="1">Membrane</location>
        <topology evidence="1">Multi-pass membrane protein</topology>
    </subcellularLocation>
</comment>
<evidence type="ECO:0000256" key="6">
    <source>
        <dbReference type="SAM" id="Phobius"/>
    </source>
</evidence>
<dbReference type="Proteomes" id="UP000198727">
    <property type="component" value="Unassembled WGS sequence"/>
</dbReference>
<sequence length="269" mass="30679">MPRMTDAPPTPRTRLRRIDDVVMLLLAVVSVALLAWVTFFPVDSGTAHVVFVVDTSICGVFAVEFLVRWRAAGWPRAFPLRNWYEVLGMIPLAHPALRGLRLLRIVVVVMRLARTADRTFGELFTQRLVEKLSRPIVLAIKQPITVAVLDETVKVLETGEYPRNLARSLAEHKELLRAVVTEKLKEDPQAGRLSRLPFHDEIVRSVVDTVMRVTLEVLTDPRTGEFFTHVVRENREQIRRAVELGLHEQETDEELAAELPEPSQRKLFD</sequence>
<dbReference type="STRING" id="587909.SAMN05421810_101808"/>
<dbReference type="AlphaFoldDB" id="A0A1I5M6M1"/>
<keyword evidence="3 6" id="KW-1133">Transmembrane helix</keyword>
<dbReference type="InterPro" id="IPR027359">
    <property type="entry name" value="Volt_channel_dom_sf"/>
</dbReference>
<dbReference type="Gene3D" id="1.20.120.350">
    <property type="entry name" value="Voltage-gated potassium channels. Chain C"/>
    <property type="match status" value="1"/>
</dbReference>
<gene>
    <name evidence="7" type="ORF">SAMN05421810_101808</name>
</gene>
<evidence type="ECO:0000256" key="4">
    <source>
        <dbReference type="ARBA" id="ARBA00023136"/>
    </source>
</evidence>
<evidence type="ECO:0000256" key="5">
    <source>
        <dbReference type="SAM" id="MobiDB-lite"/>
    </source>
</evidence>
<feature type="transmembrane region" description="Helical" evidence="6">
    <location>
        <begin position="21"/>
        <end position="42"/>
    </location>
</feature>
<proteinExistence type="predicted"/>
<evidence type="ECO:0000256" key="1">
    <source>
        <dbReference type="ARBA" id="ARBA00004141"/>
    </source>
</evidence>
<dbReference type="GO" id="GO:0016020">
    <property type="term" value="C:membrane"/>
    <property type="evidence" value="ECO:0007669"/>
    <property type="project" value="UniProtKB-SubCell"/>
</dbReference>
<keyword evidence="4 6" id="KW-0472">Membrane</keyword>
<name>A0A1I5M6M1_9PSEU</name>
<dbReference type="SUPFAM" id="SSF81324">
    <property type="entry name" value="Voltage-gated potassium channels"/>
    <property type="match status" value="1"/>
</dbReference>
<reference evidence="8" key="1">
    <citation type="submission" date="2016-10" db="EMBL/GenBank/DDBJ databases">
        <authorList>
            <person name="Varghese N."/>
            <person name="Submissions S."/>
        </authorList>
    </citation>
    <scope>NUCLEOTIDE SEQUENCE [LARGE SCALE GENOMIC DNA]</scope>
    <source>
        <strain evidence="8">CGMCC 4.5579</strain>
    </source>
</reference>
<evidence type="ECO:0000313" key="7">
    <source>
        <dbReference type="EMBL" id="SFP04977.1"/>
    </source>
</evidence>
<evidence type="ECO:0008006" key="9">
    <source>
        <dbReference type="Google" id="ProtNLM"/>
    </source>
</evidence>
<organism evidence="7 8">
    <name type="scientific">Amycolatopsis arida</name>
    <dbReference type="NCBI Taxonomy" id="587909"/>
    <lineage>
        <taxon>Bacteria</taxon>
        <taxon>Bacillati</taxon>
        <taxon>Actinomycetota</taxon>
        <taxon>Actinomycetes</taxon>
        <taxon>Pseudonocardiales</taxon>
        <taxon>Pseudonocardiaceae</taxon>
        <taxon>Amycolatopsis</taxon>
    </lineage>
</organism>
<keyword evidence="2 6" id="KW-0812">Transmembrane</keyword>
<evidence type="ECO:0000256" key="2">
    <source>
        <dbReference type="ARBA" id="ARBA00022692"/>
    </source>
</evidence>
<protein>
    <recommendedName>
        <fullName evidence="9">Ion transport protein</fullName>
    </recommendedName>
</protein>
<feature type="region of interest" description="Disordered" evidence="5">
    <location>
        <begin position="249"/>
        <end position="269"/>
    </location>
</feature>